<evidence type="ECO:0000313" key="1">
    <source>
        <dbReference type="EMBL" id="KXB39894.1"/>
    </source>
</evidence>
<protein>
    <submittedName>
        <fullName evidence="1">Uncharacterized protein</fullName>
    </submittedName>
</protein>
<dbReference type="Proteomes" id="UP000070080">
    <property type="component" value="Unassembled WGS sequence"/>
</dbReference>
<evidence type="ECO:0000313" key="2">
    <source>
        <dbReference type="Proteomes" id="UP000070080"/>
    </source>
</evidence>
<comment type="caution">
    <text evidence="1">The sequence shown here is derived from an EMBL/GenBank/DDBJ whole genome shotgun (WGS) entry which is preliminary data.</text>
</comment>
<reference evidence="2" key="1">
    <citation type="submission" date="2016-01" db="EMBL/GenBank/DDBJ databases">
        <authorList>
            <person name="Mitreva M."/>
            <person name="Pepin K.H."/>
            <person name="Mihindukulasuriya K.A."/>
            <person name="Fulton R."/>
            <person name="Fronick C."/>
            <person name="O'Laughlin M."/>
            <person name="Miner T."/>
            <person name="Herter B."/>
            <person name="Rosa B.A."/>
            <person name="Cordes M."/>
            <person name="Tomlinson C."/>
            <person name="Wollam A."/>
            <person name="Palsikar V.B."/>
            <person name="Mardis E.R."/>
            <person name="Wilson R.K."/>
        </authorList>
    </citation>
    <scope>NUCLEOTIDE SEQUENCE [LARGE SCALE GENOMIC DNA]</scope>
    <source>
        <strain evidence="2">KA00274</strain>
    </source>
</reference>
<organism evidence="1 2">
    <name type="scientific">Amygdalobacter nucleatus</name>
    <dbReference type="NCBI Taxonomy" id="3029274"/>
    <lineage>
        <taxon>Bacteria</taxon>
        <taxon>Bacillati</taxon>
        <taxon>Bacillota</taxon>
        <taxon>Clostridia</taxon>
        <taxon>Eubacteriales</taxon>
        <taxon>Oscillospiraceae</taxon>
        <taxon>Amygdalobacter</taxon>
    </lineage>
</organism>
<dbReference type="Pfam" id="PF18937">
    <property type="entry name" value="DUF5685"/>
    <property type="match status" value="2"/>
</dbReference>
<accession>A0A133Y9R5</accession>
<keyword evidence="2" id="KW-1185">Reference proteome</keyword>
<dbReference type="AlphaFoldDB" id="A0A133Y9R5"/>
<gene>
    <name evidence="1" type="ORF">HMPREF1872_01070</name>
</gene>
<dbReference type="InterPro" id="IPR043740">
    <property type="entry name" value="DUF5685"/>
</dbReference>
<dbReference type="EMBL" id="LSCV01000035">
    <property type="protein sequence ID" value="KXB39894.1"/>
    <property type="molecule type" value="Genomic_DNA"/>
</dbReference>
<proteinExistence type="predicted"/>
<name>A0A133Y9R5_9FIRM</name>
<sequence length="352" mass="39373">MALLADSLSLYEDTQIDMQAKAKHCWQKLGKVTPVFGNRSYLDYAANVSLLLAEQKLLDDKLDKEHLPRRLLSQVLFKQAFWQAKQNYPKLASIIEANMQAFNAMESKLKGADSTSMLNSTSMPNSQLELVDTNPSCFVKQTCLKQLINCLEPLKAYAPQAVHLSLQFAEVLAQIFSYLPLSVDIIQRPGATPNSILQSNRQPLSACLGVIGAYLGAWLYLVDALSDLASDINSGHFNILLASKDYSELRPVLKQQMQKLPLFRQKKWQAKHFSWKEAHKLTASANKISNLILASSSSLKNLQATLDASMALLPYQRSARLVAKVIQLGLDHSLEHNKLLQAYIFNLLKEAE</sequence>